<gene>
    <name evidence="1" type="ORF">S03H2_72822</name>
</gene>
<protein>
    <submittedName>
        <fullName evidence="1">Uncharacterized protein</fullName>
    </submittedName>
</protein>
<name>X1JGF8_9ZZZZ</name>
<feature type="non-terminal residue" evidence="1">
    <location>
        <position position="1"/>
    </location>
</feature>
<organism evidence="1">
    <name type="scientific">marine sediment metagenome</name>
    <dbReference type="NCBI Taxonomy" id="412755"/>
    <lineage>
        <taxon>unclassified sequences</taxon>
        <taxon>metagenomes</taxon>
        <taxon>ecological metagenomes</taxon>
    </lineage>
</organism>
<proteinExistence type="predicted"/>
<feature type="non-terminal residue" evidence="1">
    <location>
        <position position="43"/>
    </location>
</feature>
<evidence type="ECO:0000313" key="1">
    <source>
        <dbReference type="EMBL" id="GAH93806.1"/>
    </source>
</evidence>
<dbReference type="AlphaFoldDB" id="X1JGF8"/>
<reference evidence="1" key="1">
    <citation type="journal article" date="2014" name="Front. Microbiol.">
        <title>High frequency of phylogenetically diverse reductive dehalogenase-homologous genes in deep subseafloor sedimentary metagenomes.</title>
        <authorList>
            <person name="Kawai M."/>
            <person name="Futagami T."/>
            <person name="Toyoda A."/>
            <person name="Takaki Y."/>
            <person name="Nishi S."/>
            <person name="Hori S."/>
            <person name="Arai W."/>
            <person name="Tsubouchi T."/>
            <person name="Morono Y."/>
            <person name="Uchiyama I."/>
            <person name="Ito T."/>
            <person name="Fujiyama A."/>
            <person name="Inagaki F."/>
            <person name="Takami H."/>
        </authorList>
    </citation>
    <scope>NUCLEOTIDE SEQUENCE</scope>
    <source>
        <strain evidence="1">Expedition CK06-06</strain>
    </source>
</reference>
<comment type="caution">
    <text evidence="1">The sequence shown here is derived from an EMBL/GenBank/DDBJ whole genome shotgun (WGS) entry which is preliminary data.</text>
</comment>
<sequence>LGSCDKFIQALEFAELIKNGDTVTNAHRKVYNNDNCFISENVS</sequence>
<dbReference type="EMBL" id="BARU01049495">
    <property type="protein sequence ID" value="GAH93806.1"/>
    <property type="molecule type" value="Genomic_DNA"/>
</dbReference>
<accession>X1JGF8</accession>